<evidence type="ECO:0000256" key="1">
    <source>
        <dbReference type="SAM" id="MobiDB-lite"/>
    </source>
</evidence>
<evidence type="ECO:0008006" key="5">
    <source>
        <dbReference type="Google" id="ProtNLM"/>
    </source>
</evidence>
<evidence type="ECO:0000313" key="3">
    <source>
        <dbReference type="EMBL" id="MFD1644186.1"/>
    </source>
</evidence>
<dbReference type="EMBL" id="JBHUDO010000001">
    <property type="protein sequence ID" value="MFD1644186.1"/>
    <property type="molecule type" value="Genomic_DNA"/>
</dbReference>
<keyword evidence="2" id="KW-0812">Transmembrane</keyword>
<evidence type="ECO:0000313" key="4">
    <source>
        <dbReference type="Proteomes" id="UP001597034"/>
    </source>
</evidence>
<accession>A0ABD6DDW4</accession>
<dbReference type="Proteomes" id="UP001597034">
    <property type="component" value="Unassembled WGS sequence"/>
</dbReference>
<proteinExistence type="predicted"/>
<comment type="caution">
    <text evidence="3">The sequence shown here is derived from an EMBL/GenBank/DDBJ whole genome shotgun (WGS) entry which is preliminary data.</text>
</comment>
<feature type="transmembrane region" description="Helical" evidence="2">
    <location>
        <begin position="51"/>
        <end position="72"/>
    </location>
</feature>
<dbReference type="AlphaFoldDB" id="A0ABD6DDW4"/>
<protein>
    <recommendedName>
        <fullName evidence="5">Archaeal Type IV pilin N-terminal domain-containing protein</fullName>
    </recommendedName>
</protein>
<name>A0ABD6DDW4_9EURY</name>
<sequence length="174" mass="17702">MSDGDGGPPSDDGTRDGGPTQDTTDNEQSADVRSPATDPRAPETENPRRRLVVVGVVVLMVGASIAGVAWALTQSPEEPVEAPDVAFDLSVQPDGPATLSHAGGESVPAGRLVVAVDGDRATWGDLRFDTGPDDPVAPGDSVSLVGVDSGEVVTVFYVADGQEVRIAAITVTAA</sequence>
<dbReference type="RefSeq" id="WP_256399466.1">
    <property type="nucleotide sequence ID" value="NZ_JANHJR010000002.1"/>
</dbReference>
<keyword evidence="4" id="KW-1185">Reference proteome</keyword>
<gene>
    <name evidence="3" type="ORF">ACFSBL_00655</name>
</gene>
<feature type="compositionally biased region" description="Polar residues" evidence="1">
    <location>
        <begin position="21"/>
        <end position="31"/>
    </location>
</feature>
<keyword evidence="2" id="KW-0472">Membrane</keyword>
<evidence type="ECO:0000256" key="2">
    <source>
        <dbReference type="SAM" id="Phobius"/>
    </source>
</evidence>
<reference evidence="3 4" key="1">
    <citation type="journal article" date="2019" name="Int. J. Syst. Evol. Microbiol.">
        <title>The Global Catalogue of Microorganisms (GCM) 10K type strain sequencing project: providing services to taxonomists for standard genome sequencing and annotation.</title>
        <authorList>
            <consortium name="The Broad Institute Genomics Platform"/>
            <consortium name="The Broad Institute Genome Sequencing Center for Infectious Disease"/>
            <person name="Wu L."/>
            <person name="Ma J."/>
        </authorList>
    </citation>
    <scope>NUCLEOTIDE SEQUENCE [LARGE SCALE GENOMIC DNA]</scope>
    <source>
        <strain evidence="3 4">CGMCC 1.10390</strain>
    </source>
</reference>
<keyword evidence="2" id="KW-1133">Transmembrane helix</keyword>
<feature type="region of interest" description="Disordered" evidence="1">
    <location>
        <begin position="1"/>
        <end position="46"/>
    </location>
</feature>
<organism evidence="3 4">
    <name type="scientific">Haloarchaeobius litoreus</name>
    <dbReference type="NCBI Taxonomy" id="755306"/>
    <lineage>
        <taxon>Archaea</taxon>
        <taxon>Methanobacteriati</taxon>
        <taxon>Methanobacteriota</taxon>
        <taxon>Stenosarchaea group</taxon>
        <taxon>Halobacteria</taxon>
        <taxon>Halobacteriales</taxon>
        <taxon>Halorubellaceae</taxon>
        <taxon>Haloarchaeobius</taxon>
    </lineage>
</organism>